<protein>
    <submittedName>
        <fullName evidence="2">SGNH/GDSL hydrolase family protein</fullName>
        <ecNumber evidence="2">3.1.-.-</ecNumber>
    </submittedName>
</protein>
<keyword evidence="3" id="KW-1185">Reference proteome</keyword>
<reference evidence="2 3" key="1">
    <citation type="submission" date="2023-06" db="EMBL/GenBank/DDBJ databases">
        <title>Whole genome sequence of Oscillatoria calcuttensis NRMC-F 0142.</title>
        <authorList>
            <person name="Shakena Fathima T."/>
            <person name="Muralitharan G."/>
            <person name="Thajuddin N."/>
        </authorList>
    </citation>
    <scope>NUCLEOTIDE SEQUENCE [LARGE SCALE GENOMIC DNA]</scope>
    <source>
        <strain evidence="2 3">NRMC-F 0142</strain>
    </source>
</reference>
<dbReference type="InterPro" id="IPR036514">
    <property type="entry name" value="SGNH_hydro_sf"/>
</dbReference>
<dbReference type="SUPFAM" id="SSF52266">
    <property type="entry name" value="SGNH hydrolase"/>
    <property type="match status" value="1"/>
</dbReference>
<comment type="caution">
    <text evidence="2">The sequence shown here is derived from an EMBL/GenBank/DDBJ whole genome shotgun (WGS) entry which is preliminary data.</text>
</comment>
<dbReference type="EMBL" id="JASVEJ010000022">
    <property type="protein sequence ID" value="MDL5057000.1"/>
    <property type="molecule type" value="Genomic_DNA"/>
</dbReference>
<dbReference type="Pfam" id="PF13472">
    <property type="entry name" value="Lipase_GDSL_2"/>
    <property type="match status" value="1"/>
</dbReference>
<evidence type="ECO:0000259" key="1">
    <source>
        <dbReference type="Pfam" id="PF13472"/>
    </source>
</evidence>
<organism evidence="2 3">
    <name type="scientific">Geitlerinema calcuttense NRMC-F 0142</name>
    <dbReference type="NCBI Taxonomy" id="2922238"/>
    <lineage>
        <taxon>Bacteria</taxon>
        <taxon>Bacillati</taxon>
        <taxon>Cyanobacteriota</taxon>
        <taxon>Cyanophyceae</taxon>
        <taxon>Geitlerinematales</taxon>
        <taxon>Geitlerinemataceae</taxon>
        <taxon>Geitlerinema</taxon>
    </lineage>
</organism>
<dbReference type="InterPro" id="IPR013830">
    <property type="entry name" value="SGNH_hydro"/>
</dbReference>
<sequence>MKLPIKYWVPLGGIATVAATELTLRLAFGLGNPALLQADPEIGYYFQPNQEILRFGKHIRYNQYAQRSDPITLERSPGTLRILMTGDSVLNGGNPTDQPQTITELFKSRLQSAGYSAEVLNASAGSWAIGNQLAYLTQFGLFNSDAVILQIGTHDLLQPTSTSQAVGRSPYFPNRAPKSAIAEAWSRYFWPNASATLHLSTPKGEYPPPAPAEPQKQFEENMILLAEIISLVRSQNIPVFVLFTPDRQDLVPNYQTPPYKPEFFKLLEAWQVPAIDSHAHWSNLPTPQVEGYFRDIVHLNEQGNQAIADLLFQKICVNPSLLPCQPQP</sequence>
<gene>
    <name evidence="2" type="ORF">QQ055_05910</name>
</gene>
<dbReference type="Gene3D" id="3.40.50.1110">
    <property type="entry name" value="SGNH hydrolase"/>
    <property type="match status" value="1"/>
</dbReference>
<feature type="domain" description="SGNH hydrolase-type esterase" evidence="1">
    <location>
        <begin position="86"/>
        <end position="306"/>
    </location>
</feature>
<evidence type="ECO:0000313" key="3">
    <source>
        <dbReference type="Proteomes" id="UP001230986"/>
    </source>
</evidence>
<dbReference type="GO" id="GO:0016787">
    <property type="term" value="F:hydrolase activity"/>
    <property type="evidence" value="ECO:0007669"/>
    <property type="project" value="UniProtKB-KW"/>
</dbReference>
<dbReference type="Proteomes" id="UP001230986">
    <property type="component" value="Unassembled WGS sequence"/>
</dbReference>
<evidence type="ECO:0000313" key="2">
    <source>
        <dbReference type="EMBL" id="MDL5057000.1"/>
    </source>
</evidence>
<accession>A0ABT7M039</accession>
<proteinExistence type="predicted"/>
<dbReference type="EC" id="3.1.-.-" evidence="2"/>
<dbReference type="CDD" id="cd00229">
    <property type="entry name" value="SGNH_hydrolase"/>
    <property type="match status" value="1"/>
</dbReference>
<dbReference type="RefSeq" id="WP_286004362.1">
    <property type="nucleotide sequence ID" value="NZ_JASVEJ010000022.1"/>
</dbReference>
<name>A0ABT7M039_9CYAN</name>
<keyword evidence="2" id="KW-0378">Hydrolase</keyword>